<reference evidence="8" key="1">
    <citation type="submission" date="2024-10" db="EMBL/GenBank/DDBJ databases">
        <authorList>
            <person name="Ryan C."/>
        </authorList>
    </citation>
    <scope>NUCLEOTIDE SEQUENCE [LARGE SCALE GENOMIC DNA]</scope>
</reference>
<keyword evidence="4" id="KW-0800">Toxin</keyword>
<comment type="similarity">
    <text evidence="7">Belongs to the plant thionin (TC 1.C.44) family. 4 C-C subfamily.</text>
</comment>
<protein>
    <recommendedName>
        <fullName evidence="10">Acidic protein</fullName>
    </recommendedName>
</protein>
<keyword evidence="3" id="KW-0964">Secreted</keyword>
<keyword evidence="5" id="KW-0611">Plant defense</keyword>
<dbReference type="EMBL" id="OZ075115">
    <property type="protein sequence ID" value="CAL5065059.1"/>
    <property type="molecule type" value="Genomic_DNA"/>
</dbReference>
<accession>A0ABC9EXF3</accession>
<sequence length="157" mass="16903">MGRSPKLLYSRVEKEILPAMGSQGLNGVLIMCVLLLGLVLEQAQVEGMSCCKNIAARSCYNTCSSAGTPLNTCANRCSCIFLGGIICPSDYPIKLNFLPKFEESDKVEYCSIRCRSVMCDSMDNVGGAEDVKINAERCGYACDNFCNGFAINAPVVA</sequence>
<comment type="subcellular location">
    <subcellularLocation>
        <location evidence="2">Secreted</location>
    </subcellularLocation>
</comment>
<dbReference type="GO" id="GO:0005576">
    <property type="term" value="C:extracellular region"/>
    <property type="evidence" value="ECO:0007669"/>
    <property type="project" value="UniProtKB-SubCell"/>
</dbReference>
<evidence type="ECO:0000256" key="2">
    <source>
        <dbReference type="ARBA" id="ARBA00004613"/>
    </source>
</evidence>
<evidence type="ECO:0000313" key="9">
    <source>
        <dbReference type="Proteomes" id="UP001497457"/>
    </source>
</evidence>
<evidence type="ECO:0000256" key="6">
    <source>
        <dbReference type="ARBA" id="ARBA00023157"/>
    </source>
</evidence>
<dbReference type="Gene3D" id="3.30.1350.10">
    <property type="entry name" value="Thionin-like"/>
    <property type="match status" value="1"/>
</dbReference>
<dbReference type="Proteomes" id="UP001497457">
    <property type="component" value="Chromosome 5rd"/>
</dbReference>
<dbReference type="AlphaFoldDB" id="A0ABC9EXF3"/>
<dbReference type="InterPro" id="IPR001010">
    <property type="entry name" value="Thionin"/>
</dbReference>
<evidence type="ECO:0000256" key="5">
    <source>
        <dbReference type="ARBA" id="ARBA00022821"/>
    </source>
</evidence>
<evidence type="ECO:0000256" key="4">
    <source>
        <dbReference type="ARBA" id="ARBA00022656"/>
    </source>
</evidence>
<dbReference type="SUPFAM" id="SSF57429">
    <property type="entry name" value="Crambin-like"/>
    <property type="match status" value="1"/>
</dbReference>
<name>A0ABC9EXF3_9POAL</name>
<gene>
    <name evidence="8" type="ORF">URODEC1_LOCUS99784</name>
</gene>
<dbReference type="Pfam" id="PF00321">
    <property type="entry name" value="Thionin"/>
    <property type="match status" value="1"/>
</dbReference>
<evidence type="ECO:0008006" key="10">
    <source>
        <dbReference type="Google" id="ProtNLM"/>
    </source>
</evidence>
<keyword evidence="9" id="KW-1185">Reference proteome</keyword>
<evidence type="ECO:0000256" key="1">
    <source>
        <dbReference type="ARBA" id="ARBA00002847"/>
    </source>
</evidence>
<dbReference type="PANTHER" id="PTHR33920:SF2">
    <property type="entry name" value="THIONIN-2.1-RELATED"/>
    <property type="match status" value="1"/>
</dbReference>
<dbReference type="PRINTS" id="PR00287">
    <property type="entry name" value="THIONIN"/>
</dbReference>
<evidence type="ECO:0000313" key="8">
    <source>
        <dbReference type="EMBL" id="CAL5065059.1"/>
    </source>
</evidence>
<comment type="function">
    <text evidence="1">Thionins are small plant proteins which are toxic to animal cells. They seem to exert their toxic effect at the level of the cell membrane. Their precise function is not known.</text>
</comment>
<dbReference type="PROSITE" id="PS00271">
    <property type="entry name" value="THIONIN"/>
    <property type="match status" value="1"/>
</dbReference>
<evidence type="ECO:0000256" key="3">
    <source>
        <dbReference type="ARBA" id="ARBA00022525"/>
    </source>
</evidence>
<dbReference type="InterPro" id="IPR036391">
    <property type="entry name" value="Thionin-like_sf"/>
</dbReference>
<evidence type="ECO:0000256" key="7">
    <source>
        <dbReference type="ARBA" id="ARBA00043965"/>
    </source>
</evidence>
<dbReference type="GO" id="GO:0006952">
    <property type="term" value="P:defense response"/>
    <property type="evidence" value="ECO:0007669"/>
    <property type="project" value="UniProtKB-KW"/>
</dbReference>
<organism evidence="8 9">
    <name type="scientific">Urochloa decumbens</name>
    <dbReference type="NCBI Taxonomy" id="240449"/>
    <lineage>
        <taxon>Eukaryota</taxon>
        <taxon>Viridiplantae</taxon>
        <taxon>Streptophyta</taxon>
        <taxon>Embryophyta</taxon>
        <taxon>Tracheophyta</taxon>
        <taxon>Spermatophyta</taxon>
        <taxon>Magnoliopsida</taxon>
        <taxon>Liliopsida</taxon>
        <taxon>Poales</taxon>
        <taxon>Poaceae</taxon>
        <taxon>PACMAD clade</taxon>
        <taxon>Panicoideae</taxon>
        <taxon>Panicodae</taxon>
        <taxon>Paniceae</taxon>
        <taxon>Melinidinae</taxon>
        <taxon>Urochloa</taxon>
    </lineage>
</organism>
<dbReference type="GO" id="GO:0090729">
    <property type="term" value="F:toxin activity"/>
    <property type="evidence" value="ECO:0007669"/>
    <property type="project" value="UniProtKB-KW"/>
</dbReference>
<dbReference type="PANTHER" id="PTHR33920">
    <property type="entry name" value="THIONIN-2.1-RELATED"/>
    <property type="match status" value="1"/>
</dbReference>
<proteinExistence type="inferred from homology"/>
<keyword evidence="6" id="KW-1015">Disulfide bond</keyword>